<name>A0A5E4QCP1_9NEOP</name>
<reference evidence="2 3" key="1">
    <citation type="submission" date="2017-07" db="EMBL/GenBank/DDBJ databases">
        <authorList>
            <person name="Talla V."/>
            <person name="Backstrom N."/>
        </authorList>
    </citation>
    <scope>NUCLEOTIDE SEQUENCE [LARGE SCALE GENOMIC DNA]</scope>
</reference>
<sequence>MQPILCILLALLASSTAHYRGYEDRNLIERDEPNISDGTLVECPVCENTSWLPSREQCNIVKGNKRYKKCERGTYVNEVCGNRLDCYRGPNEQCTEKMDFDVYGQKCGHGYYCDRTLHVCTGLGYTIDSKIRLLLNDLQGFRYPLHPNLDEDSPQKSMLLLA</sequence>
<feature type="signal peptide" evidence="1">
    <location>
        <begin position="1"/>
        <end position="17"/>
    </location>
</feature>
<dbReference type="Proteomes" id="UP000324832">
    <property type="component" value="Unassembled WGS sequence"/>
</dbReference>
<evidence type="ECO:0000313" key="3">
    <source>
        <dbReference type="Proteomes" id="UP000324832"/>
    </source>
</evidence>
<proteinExistence type="predicted"/>
<feature type="chain" id="PRO_5023148403" evidence="1">
    <location>
        <begin position="18"/>
        <end position="162"/>
    </location>
</feature>
<organism evidence="2 3">
    <name type="scientific">Leptidea sinapis</name>
    <dbReference type="NCBI Taxonomy" id="189913"/>
    <lineage>
        <taxon>Eukaryota</taxon>
        <taxon>Metazoa</taxon>
        <taxon>Ecdysozoa</taxon>
        <taxon>Arthropoda</taxon>
        <taxon>Hexapoda</taxon>
        <taxon>Insecta</taxon>
        <taxon>Pterygota</taxon>
        <taxon>Neoptera</taxon>
        <taxon>Endopterygota</taxon>
        <taxon>Lepidoptera</taxon>
        <taxon>Glossata</taxon>
        <taxon>Ditrysia</taxon>
        <taxon>Papilionoidea</taxon>
        <taxon>Pieridae</taxon>
        <taxon>Dismorphiinae</taxon>
        <taxon>Leptidea</taxon>
    </lineage>
</organism>
<evidence type="ECO:0000256" key="1">
    <source>
        <dbReference type="SAM" id="SignalP"/>
    </source>
</evidence>
<protein>
    <submittedName>
        <fullName evidence="2">Uncharacterized protein</fullName>
    </submittedName>
</protein>
<dbReference type="AlphaFoldDB" id="A0A5E4QCP1"/>
<accession>A0A5E4QCP1</accession>
<keyword evidence="3" id="KW-1185">Reference proteome</keyword>
<dbReference type="EMBL" id="FZQP02002126">
    <property type="protein sequence ID" value="VVC94826.1"/>
    <property type="molecule type" value="Genomic_DNA"/>
</dbReference>
<evidence type="ECO:0000313" key="2">
    <source>
        <dbReference type="EMBL" id="VVC94826.1"/>
    </source>
</evidence>
<keyword evidence="1" id="KW-0732">Signal</keyword>
<gene>
    <name evidence="2" type="ORF">LSINAPIS_LOCUS6683</name>
</gene>